<comment type="subcellular location">
    <subcellularLocation>
        <location evidence="4">Cell membrane</location>
    </subcellularLocation>
</comment>
<accession>A0A519BCQ7</accession>
<protein>
    <recommendedName>
        <fullName evidence="4">3-deoxy-D-manno-octulosonic acid transferase</fullName>
        <shortName evidence="4">Kdo transferase</shortName>
        <ecNumber evidence="4">2.4.99.12</ecNumber>
    </recommendedName>
    <alternativeName>
        <fullName evidence="4">Lipid IV(A) 3-deoxy-D-manno-octulosonic acid transferase</fullName>
    </alternativeName>
</protein>
<keyword evidence="4" id="KW-1133">Transmembrane helix</keyword>
<feature type="site" description="Transition state stabilizer" evidence="3">
    <location>
        <position position="140"/>
    </location>
</feature>
<comment type="pathway">
    <text evidence="4">Bacterial outer membrane biogenesis; LPS core biosynthesis.</text>
</comment>
<dbReference type="Gene3D" id="3.40.50.2000">
    <property type="entry name" value="Glycogen Phosphorylase B"/>
    <property type="match status" value="1"/>
</dbReference>
<evidence type="ECO:0000256" key="4">
    <source>
        <dbReference type="RuleBase" id="RU365103"/>
    </source>
</evidence>
<proteinExistence type="inferred from homology"/>
<feature type="transmembrane region" description="Helical" evidence="4">
    <location>
        <begin position="6"/>
        <end position="30"/>
    </location>
</feature>
<keyword evidence="4" id="KW-0448">Lipopolysaccharide biosynthesis</keyword>
<keyword evidence="4" id="KW-0812">Transmembrane</keyword>
<name>A0A519BCQ7_9DELT</name>
<comment type="similarity">
    <text evidence="4">Belongs to the glycosyltransferase group 1 family.</text>
</comment>
<feature type="site" description="Transition state stabilizer" evidence="3">
    <location>
        <position position="218"/>
    </location>
</feature>
<dbReference type="InterPro" id="IPR039901">
    <property type="entry name" value="Kdotransferase"/>
</dbReference>
<dbReference type="SUPFAM" id="SSF53756">
    <property type="entry name" value="UDP-Glycosyltransferase/glycogen phosphorylase"/>
    <property type="match status" value="1"/>
</dbReference>
<dbReference type="GO" id="GO:0009244">
    <property type="term" value="P:lipopolysaccharide core region biosynthetic process"/>
    <property type="evidence" value="ECO:0007669"/>
    <property type="project" value="UniProtKB-UniRule"/>
</dbReference>
<gene>
    <name evidence="6" type="ORF">EVJ47_01945</name>
</gene>
<dbReference type="EC" id="2.4.99.12" evidence="4"/>
<feature type="active site" description="Proton acceptor" evidence="2">
    <location>
        <position position="68"/>
    </location>
</feature>
<dbReference type="EMBL" id="SGBD01000001">
    <property type="protein sequence ID" value="RZD15060.1"/>
    <property type="molecule type" value="Genomic_DNA"/>
</dbReference>
<evidence type="ECO:0000313" key="7">
    <source>
        <dbReference type="Proteomes" id="UP000320813"/>
    </source>
</evidence>
<comment type="caution">
    <text evidence="6">The sequence shown here is derived from an EMBL/GenBank/DDBJ whole genome shotgun (WGS) entry which is preliminary data.</text>
</comment>
<keyword evidence="4" id="KW-0472">Membrane</keyword>
<evidence type="ECO:0000256" key="1">
    <source>
        <dbReference type="ARBA" id="ARBA00022679"/>
    </source>
</evidence>
<keyword evidence="4" id="KW-1003">Cell membrane</keyword>
<dbReference type="Proteomes" id="UP000320813">
    <property type="component" value="Unassembled WGS sequence"/>
</dbReference>
<comment type="catalytic activity">
    <reaction evidence="4">
        <text>lipid IVA (E. coli) + CMP-3-deoxy-beta-D-manno-octulosonate = alpha-Kdo-(2-&gt;6)-lipid IVA (E. coli) + CMP + H(+)</text>
        <dbReference type="Rhea" id="RHEA:28066"/>
        <dbReference type="ChEBI" id="CHEBI:15378"/>
        <dbReference type="ChEBI" id="CHEBI:58603"/>
        <dbReference type="ChEBI" id="CHEBI:60364"/>
        <dbReference type="ChEBI" id="CHEBI:60377"/>
        <dbReference type="ChEBI" id="CHEBI:85987"/>
        <dbReference type="EC" id="2.4.99.12"/>
    </reaction>
</comment>
<dbReference type="InterPro" id="IPR038107">
    <property type="entry name" value="Glycos_transf_N_sf"/>
</dbReference>
<dbReference type="GO" id="GO:0043842">
    <property type="term" value="F:Kdo transferase activity"/>
    <property type="evidence" value="ECO:0007669"/>
    <property type="project" value="UniProtKB-EC"/>
</dbReference>
<organism evidence="6 7">
    <name type="scientific">Candidatus Acidulodesulfobacterium ferriphilum</name>
    <dbReference type="NCBI Taxonomy" id="2597223"/>
    <lineage>
        <taxon>Bacteria</taxon>
        <taxon>Deltaproteobacteria</taxon>
        <taxon>Candidatus Acidulodesulfobacterales</taxon>
        <taxon>Candidatus Acidulodesulfobacterium</taxon>
    </lineage>
</organism>
<dbReference type="PANTHER" id="PTHR42755">
    <property type="entry name" value="3-DEOXY-MANNO-OCTULOSONATE CYTIDYLYLTRANSFERASE"/>
    <property type="match status" value="1"/>
</dbReference>
<sequence length="451" mass="52100">MKKFLFALYNLLLIIILPFFFIWMLFLYFIRDKRGTGFLNKLFPFIDKGLRELNFENGIWVHAVSLGEVKASANFTLMLIKEIQKPVYLSVVTKTGYDYAKTYYEKAGNHIYIFYFPYDFYFSIKSVLSMIKPALFISVETEIWPNLFNMLKKRKIPVSIINARLSNKSYKNYLALDFFFKYIFESISLVLCTSGGYYDKFFKLGVKKENIHITGNMKFDSNLANFTEEISKKMENLKNIFKDGRVIVAGSTHKEEERLILDAFVKLDKKDENFFLFIAPRHPERFEYADSLISGYNLQYYRLSSIYSSNYKLALPHNFDFKKTSSAGLKVVILVDIIGELISIYSLCDVAFVGGSMVHAGGHNLLEPLFFGKPVIFGKYVENFAEIAGKIIEIKAGKKVASPEELYNALLYYLYDEKAIKDARKSGLNLISQNKGSSLKNLEYIARLLKK</sequence>
<keyword evidence="1 4" id="KW-0808">Transferase</keyword>
<dbReference type="GO" id="GO:0009245">
    <property type="term" value="P:lipid A biosynthetic process"/>
    <property type="evidence" value="ECO:0007669"/>
    <property type="project" value="TreeGrafter"/>
</dbReference>
<evidence type="ECO:0000256" key="3">
    <source>
        <dbReference type="PIRSR" id="PIRSR639901-2"/>
    </source>
</evidence>
<evidence type="ECO:0000313" key="6">
    <source>
        <dbReference type="EMBL" id="RZD15060.1"/>
    </source>
</evidence>
<comment type="function">
    <text evidence="4">Involved in lipopolysaccharide (LPS) biosynthesis. Catalyzes the transfer of 3-deoxy-D-manno-octulosonate (Kdo) residue(s) from CMP-Kdo to lipid IV(A), the tetraacyldisaccharide-1,4'-bisphosphate precursor of lipid A.</text>
</comment>
<dbReference type="AlphaFoldDB" id="A0A519BCQ7"/>
<dbReference type="GO" id="GO:0005886">
    <property type="term" value="C:plasma membrane"/>
    <property type="evidence" value="ECO:0007669"/>
    <property type="project" value="UniProtKB-SubCell"/>
</dbReference>
<dbReference type="Gene3D" id="3.40.50.11720">
    <property type="entry name" value="3-Deoxy-D-manno-octulosonic-acid transferase, N-terminal domain"/>
    <property type="match status" value="1"/>
</dbReference>
<dbReference type="UniPathway" id="UPA00958"/>
<evidence type="ECO:0000256" key="2">
    <source>
        <dbReference type="PIRSR" id="PIRSR639901-1"/>
    </source>
</evidence>
<dbReference type="Pfam" id="PF04413">
    <property type="entry name" value="Glycos_transf_N"/>
    <property type="match status" value="1"/>
</dbReference>
<evidence type="ECO:0000259" key="5">
    <source>
        <dbReference type="Pfam" id="PF04413"/>
    </source>
</evidence>
<dbReference type="PANTHER" id="PTHR42755:SF1">
    <property type="entry name" value="3-DEOXY-D-MANNO-OCTULOSONIC ACID TRANSFERASE, MITOCHONDRIAL-RELATED"/>
    <property type="match status" value="1"/>
</dbReference>
<feature type="domain" description="3-deoxy-D-manno-octulosonic-acid transferase N-terminal" evidence="5">
    <location>
        <begin position="57"/>
        <end position="220"/>
    </location>
</feature>
<dbReference type="InterPro" id="IPR007507">
    <property type="entry name" value="Glycos_transf_N"/>
</dbReference>
<reference evidence="6 7" key="1">
    <citation type="submission" date="2019-01" db="EMBL/GenBank/DDBJ databases">
        <title>Insights into ecological role of a new deltaproteobacterial order Candidatus Sinidesulfobacterales (Sva0485) by metagenomics and metatranscriptomics.</title>
        <authorList>
            <person name="Tan S."/>
            <person name="Liu J."/>
            <person name="Fang Y."/>
            <person name="Hedlund B.P."/>
            <person name="Lian Z.H."/>
            <person name="Huang L.Y."/>
            <person name="Li J.T."/>
            <person name="Huang L.N."/>
            <person name="Li W.J."/>
            <person name="Jiang H.C."/>
            <person name="Dong H.L."/>
            <person name="Shu W.S."/>
        </authorList>
    </citation>
    <scope>NUCLEOTIDE SEQUENCE [LARGE SCALE GENOMIC DNA]</scope>
    <source>
        <strain evidence="6">AP3</strain>
    </source>
</reference>